<keyword evidence="1 2" id="KW-0238">DNA-binding</keyword>
<dbReference type="PANTHER" id="PTHR30055">
    <property type="entry name" value="HTH-TYPE TRANSCRIPTIONAL REGULATOR RUTR"/>
    <property type="match status" value="1"/>
</dbReference>
<evidence type="ECO:0000313" key="4">
    <source>
        <dbReference type="EMBL" id="UUT34817.1"/>
    </source>
</evidence>
<dbReference type="Proteomes" id="UP001054811">
    <property type="component" value="Chromosome"/>
</dbReference>
<protein>
    <submittedName>
        <fullName evidence="4">TetR/AcrR family transcriptional regulator</fullName>
    </submittedName>
</protein>
<accession>A0ABY5NI30</accession>
<proteinExistence type="predicted"/>
<dbReference type="EMBL" id="CP091139">
    <property type="protein sequence ID" value="UUT34817.1"/>
    <property type="molecule type" value="Genomic_DNA"/>
</dbReference>
<evidence type="ECO:0000256" key="1">
    <source>
        <dbReference type="ARBA" id="ARBA00023125"/>
    </source>
</evidence>
<dbReference type="RefSeq" id="WP_259611346.1">
    <property type="nucleotide sequence ID" value="NZ_CP091139.2"/>
</dbReference>
<dbReference type="InterPro" id="IPR050109">
    <property type="entry name" value="HTH-type_TetR-like_transc_reg"/>
</dbReference>
<dbReference type="SUPFAM" id="SSF46689">
    <property type="entry name" value="Homeodomain-like"/>
    <property type="match status" value="1"/>
</dbReference>
<evidence type="ECO:0000256" key="2">
    <source>
        <dbReference type="PROSITE-ProRule" id="PRU00335"/>
    </source>
</evidence>
<dbReference type="PRINTS" id="PR00455">
    <property type="entry name" value="HTHTETR"/>
</dbReference>
<dbReference type="Gene3D" id="1.10.357.10">
    <property type="entry name" value="Tetracycline Repressor, domain 2"/>
    <property type="match status" value="1"/>
</dbReference>
<dbReference type="InterPro" id="IPR001647">
    <property type="entry name" value="HTH_TetR"/>
</dbReference>
<evidence type="ECO:0000259" key="3">
    <source>
        <dbReference type="PROSITE" id="PS50977"/>
    </source>
</evidence>
<reference evidence="4" key="1">
    <citation type="submission" date="2022-01" db="EMBL/GenBank/DDBJ databases">
        <title>Microbacterium eymi and Microbacterium rhizovicinus sp. nov., isolated from the rhizospheric soil of Elymus tsukushiensis, a plant native to the Dokdo Islands, Republic of Korea.</title>
        <authorList>
            <person name="Hwang Y.J."/>
        </authorList>
    </citation>
    <scope>NUCLEOTIDE SEQUENCE</scope>
    <source>
        <strain evidence="4">KUDC0405</strain>
    </source>
</reference>
<gene>
    <name evidence="4" type="ORF">L2X98_30740</name>
</gene>
<evidence type="ECO:0000313" key="5">
    <source>
        <dbReference type="Proteomes" id="UP001054811"/>
    </source>
</evidence>
<dbReference type="InterPro" id="IPR009057">
    <property type="entry name" value="Homeodomain-like_sf"/>
</dbReference>
<dbReference type="Pfam" id="PF00440">
    <property type="entry name" value="TetR_N"/>
    <property type="match status" value="1"/>
</dbReference>
<name>A0ABY5NI30_9MICO</name>
<dbReference type="PANTHER" id="PTHR30055:SF241">
    <property type="entry name" value="TRANSCRIPTIONAL REGULATORY PROTEIN"/>
    <property type="match status" value="1"/>
</dbReference>
<organism evidence="4 5">
    <name type="scientific">Microbacterium elymi</name>
    <dbReference type="NCBI Taxonomy" id="2909587"/>
    <lineage>
        <taxon>Bacteria</taxon>
        <taxon>Bacillati</taxon>
        <taxon>Actinomycetota</taxon>
        <taxon>Actinomycetes</taxon>
        <taxon>Micrococcales</taxon>
        <taxon>Microbacteriaceae</taxon>
        <taxon>Microbacterium</taxon>
    </lineage>
</organism>
<keyword evidence="5" id="KW-1185">Reference proteome</keyword>
<dbReference type="PROSITE" id="PS50977">
    <property type="entry name" value="HTH_TETR_2"/>
    <property type="match status" value="1"/>
</dbReference>
<sequence length="211" mass="23206">MSDAPTTTTRSRENTRARLLDAAFDVFADVGLDAASVEAVCERAGFTRGAFYSNFESKDELFMELAQTVSERKLTAVTDRVREFTGQAPPAERPEEIVRQLVDVSLDSRQGVLLMSEIRARAMRDARMAASYREWSEGMVQRVAGMADDLIAAYGLGLRLTAADFARIMLEVWESTLVNAVIDELDDAATGTRMHSRTQALVAAVVEGFAD</sequence>
<feature type="DNA-binding region" description="H-T-H motif" evidence="2">
    <location>
        <begin position="36"/>
        <end position="55"/>
    </location>
</feature>
<feature type="domain" description="HTH tetR-type" evidence="3">
    <location>
        <begin position="13"/>
        <end position="73"/>
    </location>
</feature>